<reference evidence="2 3" key="1">
    <citation type="submission" date="2016-12" db="EMBL/GenBank/DDBJ databases">
        <title>Thioflexothrix psekupsii D3 genome sequencing and assembly.</title>
        <authorList>
            <person name="Fomenkov A."/>
            <person name="Vincze T."/>
            <person name="Grabovich M."/>
            <person name="Anton B.P."/>
            <person name="Dubinina G."/>
            <person name="Orlova M."/>
            <person name="Belousova E."/>
            <person name="Roberts R.J."/>
        </authorList>
    </citation>
    <scope>NUCLEOTIDE SEQUENCE [LARGE SCALE GENOMIC DNA]</scope>
    <source>
        <strain evidence="2">D3</strain>
    </source>
</reference>
<keyword evidence="3" id="KW-1185">Reference proteome</keyword>
<feature type="coiled-coil region" evidence="1">
    <location>
        <begin position="2"/>
        <end position="29"/>
    </location>
</feature>
<keyword evidence="1" id="KW-0175">Coiled coil</keyword>
<protein>
    <submittedName>
        <fullName evidence="2">Uncharacterized protein</fullName>
    </submittedName>
</protein>
<sequence length="94" mass="11235">MQKQLQDERQQFELQRQNEQEQFQQQYREWQAQLLKERQGFELEKHKIISTQQKTQSIAEKTHKEQLSDLQEKVVVITQSISDFATALSRGIST</sequence>
<evidence type="ECO:0000313" key="2">
    <source>
        <dbReference type="EMBL" id="OUD13477.1"/>
    </source>
</evidence>
<organism evidence="2 3">
    <name type="scientific">Thioflexithrix psekupsensis</name>
    <dbReference type="NCBI Taxonomy" id="1570016"/>
    <lineage>
        <taxon>Bacteria</taxon>
        <taxon>Pseudomonadati</taxon>
        <taxon>Pseudomonadota</taxon>
        <taxon>Gammaproteobacteria</taxon>
        <taxon>Thiotrichales</taxon>
        <taxon>Thioflexithrix</taxon>
    </lineage>
</organism>
<dbReference type="RefSeq" id="WP_086488487.1">
    <property type="nucleotide sequence ID" value="NZ_MSLT01000015.1"/>
</dbReference>
<evidence type="ECO:0000256" key="1">
    <source>
        <dbReference type="SAM" id="Coils"/>
    </source>
</evidence>
<dbReference type="AlphaFoldDB" id="A0A251X7R4"/>
<evidence type="ECO:0000313" key="3">
    <source>
        <dbReference type="Proteomes" id="UP000194798"/>
    </source>
</evidence>
<dbReference type="EMBL" id="MSLT01000015">
    <property type="protein sequence ID" value="OUD13477.1"/>
    <property type="molecule type" value="Genomic_DNA"/>
</dbReference>
<name>A0A251X7R4_9GAMM</name>
<proteinExistence type="predicted"/>
<gene>
    <name evidence="2" type="ORF">TPSD3_10295</name>
</gene>
<comment type="caution">
    <text evidence="2">The sequence shown here is derived from an EMBL/GenBank/DDBJ whole genome shotgun (WGS) entry which is preliminary data.</text>
</comment>
<accession>A0A251X7R4</accession>
<dbReference type="Proteomes" id="UP000194798">
    <property type="component" value="Unassembled WGS sequence"/>
</dbReference>